<evidence type="ECO:0000256" key="3">
    <source>
        <dbReference type="ARBA" id="ARBA00022692"/>
    </source>
</evidence>
<evidence type="ECO:0000256" key="1">
    <source>
        <dbReference type="ARBA" id="ARBA00004477"/>
    </source>
</evidence>
<keyword evidence="3 7" id="KW-0812">Transmembrane</keyword>
<comment type="subcellular location">
    <subcellularLocation>
        <location evidence="1 7">Endoplasmic reticulum membrane</location>
        <topology evidence="1 7">Multi-pass membrane protein</topology>
    </subcellularLocation>
</comment>
<sequence>MDTFRNSPPVSRTFAALIFVFSMINRLQPAVGYRLMFAWPFILKKFPEVWRIFTSFMLAYSTGIILTPYLIWRFGGTLERDCVRLRSASFLVYLLFVGSVILVINSYIWMAPTFISPMELAILWTYAQNNRDSITSIMGINIPAKYLPAASLFMTLIVSGPEEMKLEATGIPAAHLWEFLTNYWPTYGGGINLVPTPGFLIRWFHGSEARDRTRVYRADTSELANSAFRVGNSWGQRGLGRRLGSD</sequence>
<reference evidence="8" key="1">
    <citation type="submission" date="2021-03" db="EMBL/GenBank/DDBJ databases">
        <authorList>
            <person name="Tagirdzhanova G."/>
        </authorList>
    </citation>
    <scope>NUCLEOTIDE SEQUENCE</scope>
</reference>
<evidence type="ECO:0000256" key="2">
    <source>
        <dbReference type="ARBA" id="ARBA00008917"/>
    </source>
</evidence>
<keyword evidence="4 7" id="KW-0256">Endoplasmic reticulum</keyword>
<dbReference type="OrthoDB" id="19102at2759"/>
<comment type="function">
    <text evidence="7">May be involved in the degradation of misfolded endoplasmic reticulum (ER) luminal proteins.</text>
</comment>
<evidence type="ECO:0000313" key="9">
    <source>
        <dbReference type="Proteomes" id="UP000664169"/>
    </source>
</evidence>
<evidence type="ECO:0000256" key="4">
    <source>
        <dbReference type="ARBA" id="ARBA00022824"/>
    </source>
</evidence>
<evidence type="ECO:0000256" key="5">
    <source>
        <dbReference type="ARBA" id="ARBA00022989"/>
    </source>
</evidence>
<evidence type="ECO:0000256" key="7">
    <source>
        <dbReference type="RuleBase" id="RU363059"/>
    </source>
</evidence>
<comment type="caution">
    <text evidence="8">The sequence shown here is derived from an EMBL/GenBank/DDBJ whole genome shotgun (WGS) entry which is preliminary data.</text>
</comment>
<dbReference type="InterPro" id="IPR007599">
    <property type="entry name" value="DER1"/>
</dbReference>
<dbReference type="PANTHER" id="PTHR11009">
    <property type="entry name" value="DER1-LIKE PROTEIN, DERLIN"/>
    <property type="match status" value="1"/>
</dbReference>
<evidence type="ECO:0000256" key="6">
    <source>
        <dbReference type="ARBA" id="ARBA00023136"/>
    </source>
</evidence>
<comment type="similarity">
    <text evidence="2 7">Belongs to the derlin family.</text>
</comment>
<dbReference type="Proteomes" id="UP000664169">
    <property type="component" value="Unassembled WGS sequence"/>
</dbReference>
<accession>A0A8H3FBM3</accession>
<dbReference type="InterPro" id="IPR035952">
    <property type="entry name" value="Rhomboid-like_sf"/>
</dbReference>
<feature type="transmembrane region" description="Helical" evidence="7">
    <location>
        <begin position="50"/>
        <end position="71"/>
    </location>
</feature>
<dbReference type="AlphaFoldDB" id="A0A8H3FBM3"/>
<name>A0A8H3FBM3_9LECA</name>
<dbReference type="EMBL" id="CAJPDQ010000019">
    <property type="protein sequence ID" value="CAF9923006.1"/>
    <property type="molecule type" value="Genomic_DNA"/>
</dbReference>
<gene>
    <name evidence="8" type="ORF">GOMPHAMPRED_002709</name>
</gene>
<dbReference type="Pfam" id="PF04511">
    <property type="entry name" value="DER1"/>
    <property type="match status" value="1"/>
</dbReference>
<feature type="transmembrane region" description="Helical" evidence="7">
    <location>
        <begin position="91"/>
        <end position="110"/>
    </location>
</feature>
<proteinExistence type="inferred from homology"/>
<comment type="caution">
    <text evidence="7">Lacks conserved residue(s) required for the propagation of feature annotation.</text>
</comment>
<organism evidence="8 9">
    <name type="scientific">Gomphillus americanus</name>
    <dbReference type="NCBI Taxonomy" id="1940652"/>
    <lineage>
        <taxon>Eukaryota</taxon>
        <taxon>Fungi</taxon>
        <taxon>Dikarya</taxon>
        <taxon>Ascomycota</taxon>
        <taxon>Pezizomycotina</taxon>
        <taxon>Lecanoromycetes</taxon>
        <taxon>OSLEUM clade</taxon>
        <taxon>Ostropomycetidae</taxon>
        <taxon>Ostropales</taxon>
        <taxon>Graphidaceae</taxon>
        <taxon>Gomphilloideae</taxon>
        <taxon>Gomphillus</taxon>
    </lineage>
</organism>
<evidence type="ECO:0000313" key="8">
    <source>
        <dbReference type="EMBL" id="CAF9923006.1"/>
    </source>
</evidence>
<dbReference type="GO" id="GO:0005789">
    <property type="term" value="C:endoplasmic reticulum membrane"/>
    <property type="evidence" value="ECO:0007669"/>
    <property type="project" value="UniProtKB-SubCell"/>
</dbReference>
<protein>
    <recommendedName>
        <fullName evidence="7">Derlin</fullName>
    </recommendedName>
</protein>
<dbReference type="SUPFAM" id="SSF144091">
    <property type="entry name" value="Rhomboid-like"/>
    <property type="match status" value="1"/>
</dbReference>
<keyword evidence="9" id="KW-1185">Reference proteome</keyword>
<dbReference type="GO" id="GO:0006950">
    <property type="term" value="P:response to stress"/>
    <property type="evidence" value="ECO:0007669"/>
    <property type="project" value="UniProtKB-ARBA"/>
</dbReference>
<keyword evidence="6 7" id="KW-0472">Membrane</keyword>
<keyword evidence="5 7" id="KW-1133">Transmembrane helix</keyword>